<evidence type="ECO:0000256" key="1">
    <source>
        <dbReference type="SAM" id="Phobius"/>
    </source>
</evidence>
<evidence type="ECO:0000313" key="3">
    <source>
        <dbReference type="Proteomes" id="UP000422644"/>
    </source>
</evidence>
<keyword evidence="1" id="KW-0472">Membrane</keyword>
<feature type="transmembrane region" description="Helical" evidence="1">
    <location>
        <begin position="170"/>
        <end position="195"/>
    </location>
</feature>
<dbReference type="RefSeq" id="WP_155282739.1">
    <property type="nucleotide sequence ID" value="NZ_AP019831.1"/>
</dbReference>
<feature type="transmembrane region" description="Helical" evidence="1">
    <location>
        <begin position="223"/>
        <end position="247"/>
    </location>
</feature>
<keyword evidence="3" id="KW-1185">Reference proteome</keyword>
<protein>
    <recommendedName>
        <fullName evidence="4">Glycerophosphoryl diester phosphodiesterase membrane domain-containing protein</fullName>
    </recommendedName>
</protein>
<keyword evidence="1" id="KW-1133">Transmembrane helix</keyword>
<dbReference type="Proteomes" id="UP000422644">
    <property type="component" value="Chromosome"/>
</dbReference>
<proteinExistence type="predicted"/>
<evidence type="ECO:0008006" key="4">
    <source>
        <dbReference type="Google" id="ProtNLM"/>
    </source>
</evidence>
<keyword evidence="1" id="KW-0812">Transmembrane</keyword>
<feature type="transmembrane region" description="Helical" evidence="1">
    <location>
        <begin position="79"/>
        <end position="99"/>
    </location>
</feature>
<evidence type="ECO:0000313" key="2">
    <source>
        <dbReference type="EMBL" id="BBM45158.1"/>
    </source>
</evidence>
<sequence length="302" mass="34734">MYFENLQRELFERKLKMGEYFKRAFESLKVFIEKNKKVVSLLVVANICTFFFNVLQQIIKAEIKVASQVGDTDAILRGSMLSFLLSVGVLMISAGTGLIRAVVYSKIACEIEGREDEYRFKNVALKYLKFIGIYLLSVLIIGIVVSLLATITTIIFLVLTKNTEVGFSKYLPLIISMTMYVIIIFLIVLNILYFIQTFYARDMKVTDTFKYNLSLSKKNRLRILVPQLILGLINCIFIIPLFIQSFIYIPSYIVFPVSIICGIISSVLGLVSIIMNMIIFLNVEYDYLKKQDEEMRKIEENI</sequence>
<feature type="transmembrane region" description="Helical" evidence="1">
    <location>
        <begin position="131"/>
        <end position="158"/>
    </location>
</feature>
<accession>A0A510K0J2</accession>
<dbReference type="OrthoDB" id="82430at2"/>
<reference evidence="2 3" key="1">
    <citation type="submission" date="2019-07" db="EMBL/GenBank/DDBJ databases">
        <title>Complete Genome Sequence of Leptotrichia trevisanii Strain JMUB3870.</title>
        <authorList>
            <person name="Watanabe S."/>
            <person name="Cui L."/>
        </authorList>
    </citation>
    <scope>NUCLEOTIDE SEQUENCE [LARGE SCALE GENOMIC DNA]</scope>
    <source>
        <strain evidence="2 3">JMUB3870</strain>
    </source>
</reference>
<dbReference type="AlphaFoldDB" id="A0A510K0J2"/>
<name>A0A510K0J2_9FUSO</name>
<gene>
    <name evidence="2" type="ORF">JMUB3870_1276</name>
</gene>
<organism evidence="2 3">
    <name type="scientific">Leptotrichia trevisanii</name>
    <dbReference type="NCBI Taxonomy" id="109328"/>
    <lineage>
        <taxon>Bacteria</taxon>
        <taxon>Fusobacteriati</taxon>
        <taxon>Fusobacteriota</taxon>
        <taxon>Fusobacteriia</taxon>
        <taxon>Fusobacteriales</taxon>
        <taxon>Leptotrichiaceae</taxon>
        <taxon>Leptotrichia</taxon>
    </lineage>
</organism>
<feature type="transmembrane region" description="Helical" evidence="1">
    <location>
        <begin position="253"/>
        <end position="281"/>
    </location>
</feature>
<feature type="transmembrane region" description="Helical" evidence="1">
    <location>
        <begin position="38"/>
        <end position="59"/>
    </location>
</feature>
<dbReference type="EMBL" id="AP019831">
    <property type="protein sequence ID" value="BBM45158.1"/>
    <property type="molecule type" value="Genomic_DNA"/>
</dbReference>